<dbReference type="STRING" id="226505.SAMN05444394_1864"/>
<accession>A0A1N6E964</accession>
<evidence type="ECO:0000259" key="1">
    <source>
        <dbReference type="Pfam" id="PF04230"/>
    </source>
</evidence>
<dbReference type="GO" id="GO:0016740">
    <property type="term" value="F:transferase activity"/>
    <property type="evidence" value="ECO:0007669"/>
    <property type="project" value="UniProtKB-KW"/>
</dbReference>
<dbReference type="RefSeq" id="WP_074224551.1">
    <property type="nucleotide sequence ID" value="NZ_FSRC01000001.1"/>
</dbReference>
<keyword evidence="3" id="KW-1185">Reference proteome</keyword>
<dbReference type="Pfam" id="PF04230">
    <property type="entry name" value="PS_pyruv_trans"/>
    <property type="match status" value="1"/>
</dbReference>
<reference evidence="3" key="1">
    <citation type="submission" date="2016-11" db="EMBL/GenBank/DDBJ databases">
        <authorList>
            <person name="Varghese N."/>
            <person name="Submissions S."/>
        </authorList>
    </citation>
    <scope>NUCLEOTIDE SEQUENCE [LARGE SCALE GENOMIC DNA]</scope>
    <source>
        <strain evidence="3">DSM 15292</strain>
    </source>
</reference>
<proteinExistence type="predicted"/>
<dbReference type="AlphaFoldDB" id="A0A1N6E964"/>
<keyword evidence="2" id="KW-0808">Transferase</keyword>
<dbReference type="PANTHER" id="PTHR36836">
    <property type="entry name" value="COLANIC ACID BIOSYNTHESIS PROTEIN WCAK"/>
    <property type="match status" value="1"/>
</dbReference>
<protein>
    <submittedName>
        <fullName evidence="2">Polysaccharide pyruvyl transferase family protein WcaK</fullName>
    </submittedName>
</protein>
<sequence>MNLLILGHFGGHNTGDEAMLYGLLTQLNVNSDFRIELVSKGSSSDYFFNFPVKIVKPGVKQILSSLKNSDFVILCGGTHFHDDYVFSRYLRHVRYLFRYLGIFTLARISGKKVCLIGNGLGPFKYSFTKVLTQAAIRLSNLTTVRDMASYEEIKTLGMVSSNTFLTFDLAALLPLSRSEIDSSLIGVSLTPLHYYNAEGEDLNQLYQDQVFDGLNKAMVANANLKVKIFVIRGGERESDVDISRLLFNRLIGIFSESRVALSNFNYNPISTLNEIAECRGGFIASRYHSAMLGYISSLPLLFLAYHRKLEDLAFDVKLHPDACVPLNKSYLGTDKIKNSIYELSIGNDQRFIAEVTPNVMVEKSLENIHFLKDLMRLKN</sequence>
<dbReference type="PANTHER" id="PTHR36836:SF1">
    <property type="entry name" value="COLANIC ACID BIOSYNTHESIS PROTEIN WCAK"/>
    <property type="match status" value="1"/>
</dbReference>
<gene>
    <name evidence="2" type="ORF">SAMN05444394_1864</name>
</gene>
<evidence type="ECO:0000313" key="2">
    <source>
        <dbReference type="EMBL" id="SIN79595.1"/>
    </source>
</evidence>
<dbReference type="OrthoDB" id="3199616at2"/>
<organism evidence="2 3">
    <name type="scientific">Algoriphagus halophilus</name>
    <dbReference type="NCBI Taxonomy" id="226505"/>
    <lineage>
        <taxon>Bacteria</taxon>
        <taxon>Pseudomonadati</taxon>
        <taxon>Bacteroidota</taxon>
        <taxon>Cytophagia</taxon>
        <taxon>Cytophagales</taxon>
        <taxon>Cyclobacteriaceae</taxon>
        <taxon>Algoriphagus</taxon>
    </lineage>
</organism>
<dbReference type="Proteomes" id="UP000185221">
    <property type="component" value="Unassembled WGS sequence"/>
</dbReference>
<feature type="domain" description="Polysaccharide pyruvyl transferase" evidence="1">
    <location>
        <begin position="13"/>
        <end position="306"/>
    </location>
</feature>
<name>A0A1N6E964_9BACT</name>
<dbReference type="EMBL" id="FSRC01000001">
    <property type="protein sequence ID" value="SIN79595.1"/>
    <property type="molecule type" value="Genomic_DNA"/>
</dbReference>
<evidence type="ECO:0000313" key="3">
    <source>
        <dbReference type="Proteomes" id="UP000185221"/>
    </source>
</evidence>
<dbReference type="InterPro" id="IPR007345">
    <property type="entry name" value="Polysacch_pyruvyl_Trfase"/>
</dbReference>